<dbReference type="SUPFAM" id="SSF143100">
    <property type="entry name" value="TTHA1013/TTHA0281-like"/>
    <property type="match status" value="1"/>
</dbReference>
<evidence type="ECO:0000313" key="1">
    <source>
        <dbReference type="EMBL" id="VAW87792.1"/>
    </source>
</evidence>
<organism evidence="1">
    <name type="scientific">hydrothermal vent metagenome</name>
    <dbReference type="NCBI Taxonomy" id="652676"/>
    <lineage>
        <taxon>unclassified sequences</taxon>
        <taxon>metagenomes</taxon>
        <taxon>ecological metagenomes</taxon>
    </lineage>
</organism>
<proteinExistence type="predicted"/>
<dbReference type="GO" id="GO:0006355">
    <property type="term" value="P:regulation of DNA-templated transcription"/>
    <property type="evidence" value="ECO:0007669"/>
    <property type="project" value="InterPro"/>
</dbReference>
<name>A0A3B0ZKC0_9ZZZZ</name>
<dbReference type="SUPFAM" id="SSF47598">
    <property type="entry name" value="Ribbon-helix-helix"/>
    <property type="match status" value="1"/>
</dbReference>
<dbReference type="EMBL" id="UOFP01000198">
    <property type="protein sequence ID" value="VAW87792.1"/>
    <property type="molecule type" value="Genomic_DNA"/>
</dbReference>
<dbReference type="Pfam" id="PF05534">
    <property type="entry name" value="HicB"/>
    <property type="match status" value="1"/>
</dbReference>
<dbReference type="AlphaFoldDB" id="A0A3B0ZKC0"/>
<dbReference type="InterPro" id="IPR008651">
    <property type="entry name" value="Uncharacterised_HicB"/>
</dbReference>
<reference evidence="1" key="1">
    <citation type="submission" date="2018-06" db="EMBL/GenBank/DDBJ databases">
        <authorList>
            <person name="Zhirakovskaya E."/>
        </authorList>
    </citation>
    <scope>NUCLEOTIDE SEQUENCE</scope>
</reference>
<accession>A0A3B0ZKC0</accession>
<protein>
    <recommendedName>
        <fullName evidence="2">HicB protein</fullName>
    </recommendedName>
</protein>
<gene>
    <name evidence="1" type="ORF">MNBD_GAMMA18-1006</name>
</gene>
<dbReference type="InterPro" id="IPR010985">
    <property type="entry name" value="Ribbon_hlx_hlx"/>
</dbReference>
<sequence>MSKIFEYKGFQGEIEFDAHEGILFGKILFIDDLVTYEAESMPELKKEFEVTVDDYLQTCIDVGKKPEAPCKGTFNVRIGSELHRKLAVQSKRNGIKLNDFVKQAIVNELEHRSNTVDTFTHEHHVYKHDLLSVGGGDSTKWVVKSTTSH</sequence>
<evidence type="ECO:0008006" key="2">
    <source>
        <dbReference type="Google" id="ProtNLM"/>
    </source>
</evidence>
<dbReference type="InterPro" id="IPR035069">
    <property type="entry name" value="TTHA1013/TTHA0281-like"/>
</dbReference>